<name>A0A495SQI5_9FLAO</name>
<organism evidence="1 2">
    <name type="scientific">Chryseobacterium defluvii</name>
    <dbReference type="NCBI Taxonomy" id="160396"/>
    <lineage>
        <taxon>Bacteria</taxon>
        <taxon>Pseudomonadati</taxon>
        <taxon>Bacteroidota</taxon>
        <taxon>Flavobacteriia</taxon>
        <taxon>Flavobacteriales</taxon>
        <taxon>Weeksellaceae</taxon>
        <taxon>Chryseobacterium group</taxon>
        <taxon>Chryseobacterium</taxon>
    </lineage>
</organism>
<gene>
    <name evidence="1" type="ORF">BCF58_0986</name>
</gene>
<dbReference type="EMBL" id="RBXB01000001">
    <property type="protein sequence ID" value="RKT01762.1"/>
    <property type="molecule type" value="Genomic_DNA"/>
</dbReference>
<reference evidence="1 2" key="1">
    <citation type="submission" date="2018-10" db="EMBL/GenBank/DDBJ databases">
        <title>Genomic Encyclopedia of Archaeal and Bacterial Type Strains, Phase II (KMG-II): from individual species to whole genera.</title>
        <authorList>
            <person name="Goeker M."/>
        </authorList>
    </citation>
    <scope>NUCLEOTIDE SEQUENCE [LARGE SCALE GENOMIC DNA]</scope>
    <source>
        <strain evidence="1 2">DSM 14219</strain>
    </source>
</reference>
<evidence type="ECO:0000313" key="2">
    <source>
        <dbReference type="Proteomes" id="UP000272428"/>
    </source>
</evidence>
<proteinExistence type="predicted"/>
<comment type="caution">
    <text evidence="1">The sequence shown here is derived from an EMBL/GenBank/DDBJ whole genome shotgun (WGS) entry which is preliminary data.</text>
</comment>
<dbReference type="AlphaFoldDB" id="A0A495SQI5"/>
<sequence>MTQEQLKDNFRVLLTINHPLREIEELFLKSVQCGALNYSEEEEDSYRTAKIIYHSILCKMASRWQPLAQENKNDSANLQKFL</sequence>
<accession>A0A495SQI5</accession>
<evidence type="ECO:0000313" key="1">
    <source>
        <dbReference type="EMBL" id="RKT01762.1"/>
    </source>
</evidence>
<protein>
    <submittedName>
        <fullName evidence="1">Uncharacterized protein</fullName>
    </submittedName>
</protein>
<dbReference type="Proteomes" id="UP000272428">
    <property type="component" value="Unassembled WGS sequence"/>
</dbReference>
<keyword evidence="2" id="KW-1185">Reference proteome</keyword>